<dbReference type="CTD" id="80031"/>
<dbReference type="SUPFAM" id="SSF101912">
    <property type="entry name" value="Sema domain"/>
    <property type="match status" value="1"/>
</dbReference>
<evidence type="ECO:0000256" key="12">
    <source>
        <dbReference type="ARBA" id="ARBA00023157"/>
    </source>
</evidence>
<dbReference type="PROSITE" id="PS51004">
    <property type="entry name" value="SEMA"/>
    <property type="match status" value="1"/>
</dbReference>
<evidence type="ECO:0000256" key="3">
    <source>
        <dbReference type="ARBA" id="ARBA00022473"/>
    </source>
</evidence>
<evidence type="ECO:0000256" key="18">
    <source>
        <dbReference type="SAM" id="Phobius"/>
    </source>
</evidence>
<comment type="function">
    <text evidence="14">Shows growth cone collapsing activity on dorsal root ganglion (DRG) neurons in vitro. May be a stop signal for the DRG neurons in their target areas, and possibly also for other neurons. May also be involved in the maintenance and remodeling of neuronal connections. Ligand of TREM2 with PLXNA1 as coreceptor in dendritic cells, plays a role in the generation of immune responses and skeletal homeostasis.</text>
</comment>
<evidence type="ECO:0000256" key="9">
    <source>
        <dbReference type="ARBA" id="ARBA00022902"/>
    </source>
</evidence>
<comment type="caution">
    <text evidence="16">Lacks conserved residue(s) required for the propagation of feature annotation.</text>
</comment>
<dbReference type="FunFam" id="2.130.10.10:FF:000013">
    <property type="entry name" value="semaphorin-6D isoform X2"/>
    <property type="match status" value="1"/>
</dbReference>
<feature type="compositionally biased region" description="Polar residues" evidence="17">
    <location>
        <begin position="984"/>
        <end position="998"/>
    </location>
</feature>
<dbReference type="PANTHER" id="PTHR11036:SF65">
    <property type="entry name" value="SEMAPHORIN-6D"/>
    <property type="match status" value="1"/>
</dbReference>
<evidence type="ECO:0000256" key="16">
    <source>
        <dbReference type="PROSITE-ProRule" id="PRU00352"/>
    </source>
</evidence>
<keyword evidence="8" id="KW-0221">Differentiation</keyword>
<feature type="domain" description="Sema" evidence="20">
    <location>
        <begin position="27"/>
        <end position="512"/>
    </location>
</feature>
<dbReference type="FunFam" id="3.30.1680.10:FF:000004">
    <property type="entry name" value="semaphorin-6D isoform X1"/>
    <property type="match status" value="1"/>
</dbReference>
<feature type="chain" id="PRO_5040798759" description="Semaphorin-6D" evidence="19">
    <location>
        <begin position="21"/>
        <end position="998"/>
    </location>
</feature>
<evidence type="ECO:0000256" key="19">
    <source>
        <dbReference type="SAM" id="SignalP"/>
    </source>
</evidence>
<keyword evidence="9" id="KW-0524">Neurogenesis</keyword>
<evidence type="ECO:0000256" key="14">
    <source>
        <dbReference type="ARBA" id="ARBA00060308"/>
    </source>
</evidence>
<evidence type="ECO:0000256" key="10">
    <source>
        <dbReference type="ARBA" id="ARBA00022989"/>
    </source>
</evidence>
<protein>
    <recommendedName>
        <fullName evidence="15">Semaphorin-6D</fullName>
    </recommendedName>
</protein>
<dbReference type="GO" id="GO:0005886">
    <property type="term" value="C:plasma membrane"/>
    <property type="evidence" value="ECO:0007669"/>
    <property type="project" value="UniProtKB-SubCell"/>
</dbReference>
<reference evidence="22" key="1">
    <citation type="submission" date="2025-08" db="UniProtKB">
        <authorList>
            <consortium name="RefSeq"/>
        </authorList>
    </citation>
    <scope>IDENTIFICATION</scope>
    <source>
        <tissue evidence="22">Whole blood</tissue>
    </source>
</reference>
<dbReference type="GeneID" id="109263029"/>
<dbReference type="RefSeq" id="XP_019297767.2">
    <property type="nucleotide sequence ID" value="XM_019442222.2"/>
</dbReference>
<evidence type="ECO:0000256" key="15">
    <source>
        <dbReference type="ARBA" id="ARBA00074110"/>
    </source>
</evidence>
<keyword evidence="3" id="KW-0217">Developmental protein</keyword>
<comment type="similarity">
    <text evidence="2">Belongs to the semaphorin family.</text>
</comment>
<dbReference type="Gene3D" id="2.130.10.10">
    <property type="entry name" value="YVTN repeat-like/Quinoprotein amine dehydrogenase"/>
    <property type="match status" value="1"/>
</dbReference>
<evidence type="ECO:0000313" key="22">
    <source>
        <dbReference type="RefSeq" id="XP_019297767.2"/>
    </source>
</evidence>
<evidence type="ECO:0000256" key="5">
    <source>
        <dbReference type="ARBA" id="ARBA00022553"/>
    </source>
</evidence>
<evidence type="ECO:0000256" key="6">
    <source>
        <dbReference type="ARBA" id="ARBA00022692"/>
    </source>
</evidence>
<evidence type="ECO:0000256" key="2">
    <source>
        <dbReference type="ARBA" id="ARBA00009492"/>
    </source>
</evidence>
<dbReference type="Pfam" id="PF01403">
    <property type="entry name" value="Sema"/>
    <property type="match status" value="1"/>
</dbReference>
<feature type="signal peptide" evidence="19">
    <location>
        <begin position="1"/>
        <end position="20"/>
    </location>
</feature>
<dbReference type="SMART" id="SM00630">
    <property type="entry name" value="Sema"/>
    <property type="match status" value="1"/>
</dbReference>
<evidence type="ECO:0000256" key="11">
    <source>
        <dbReference type="ARBA" id="ARBA00023136"/>
    </source>
</evidence>
<feature type="transmembrane region" description="Helical" evidence="18">
    <location>
        <begin position="588"/>
        <end position="611"/>
    </location>
</feature>
<evidence type="ECO:0000256" key="8">
    <source>
        <dbReference type="ARBA" id="ARBA00022782"/>
    </source>
</evidence>
<keyword evidence="13" id="KW-0325">Glycoprotein</keyword>
<feature type="compositionally biased region" description="Basic and acidic residues" evidence="17">
    <location>
        <begin position="715"/>
        <end position="730"/>
    </location>
</feature>
<dbReference type="InterPro" id="IPR001627">
    <property type="entry name" value="Semap_dom"/>
</dbReference>
<comment type="subcellular location">
    <subcellularLocation>
        <location evidence="1">Cell membrane</location>
        <topology evidence="1">Single-pass type I membrane protein</topology>
    </subcellularLocation>
</comment>
<keyword evidence="5" id="KW-0597">Phosphoprotein</keyword>
<dbReference type="Proteomes" id="UP001165780">
    <property type="component" value="Unplaced"/>
</dbReference>
<dbReference type="CDD" id="cd11269">
    <property type="entry name" value="Sema_6D"/>
    <property type="match status" value="1"/>
</dbReference>
<dbReference type="InterPro" id="IPR036352">
    <property type="entry name" value="Semap_dom_sf"/>
</dbReference>
<keyword evidence="11 18" id="KW-0472">Membrane</keyword>
<name>A0A9V1F899_PANPR</name>
<keyword evidence="6 18" id="KW-0812">Transmembrane</keyword>
<dbReference type="AlphaFoldDB" id="A0A9V1F899"/>
<organism evidence="21 22">
    <name type="scientific">Panthera pardus</name>
    <name type="common">Leopard</name>
    <name type="synonym">Felis pardus</name>
    <dbReference type="NCBI Taxonomy" id="9691"/>
    <lineage>
        <taxon>Eukaryota</taxon>
        <taxon>Metazoa</taxon>
        <taxon>Chordata</taxon>
        <taxon>Craniata</taxon>
        <taxon>Vertebrata</taxon>
        <taxon>Euteleostomi</taxon>
        <taxon>Mammalia</taxon>
        <taxon>Eutheria</taxon>
        <taxon>Laurasiatheria</taxon>
        <taxon>Carnivora</taxon>
        <taxon>Feliformia</taxon>
        <taxon>Felidae</taxon>
        <taxon>Pantherinae</taxon>
        <taxon>Panthera</taxon>
    </lineage>
</organism>
<proteinExistence type="inferred from homology"/>
<dbReference type="GO" id="GO:0071526">
    <property type="term" value="P:semaphorin-plexin signaling pathway"/>
    <property type="evidence" value="ECO:0007669"/>
    <property type="project" value="TreeGrafter"/>
</dbReference>
<dbReference type="GO" id="GO:0001755">
    <property type="term" value="P:neural crest cell migration"/>
    <property type="evidence" value="ECO:0007669"/>
    <property type="project" value="TreeGrafter"/>
</dbReference>
<evidence type="ECO:0000256" key="1">
    <source>
        <dbReference type="ARBA" id="ARBA00004251"/>
    </source>
</evidence>
<gene>
    <name evidence="22" type="primary">SEMA6D</name>
</gene>
<keyword evidence="7 19" id="KW-0732">Signal</keyword>
<keyword evidence="21" id="KW-1185">Reference proteome</keyword>
<dbReference type="InterPro" id="IPR027231">
    <property type="entry name" value="Semaphorin"/>
</dbReference>
<keyword evidence="10 18" id="KW-1133">Transmembrane helix</keyword>
<evidence type="ECO:0000256" key="4">
    <source>
        <dbReference type="ARBA" id="ARBA00022475"/>
    </source>
</evidence>
<dbReference type="InterPro" id="IPR015943">
    <property type="entry name" value="WD40/YVTN_repeat-like_dom_sf"/>
</dbReference>
<dbReference type="SUPFAM" id="SSF103575">
    <property type="entry name" value="Plexin repeat"/>
    <property type="match status" value="1"/>
</dbReference>
<feature type="region of interest" description="Disordered" evidence="17">
    <location>
        <begin position="776"/>
        <end position="799"/>
    </location>
</feature>
<keyword evidence="12" id="KW-1015">Disulfide bond</keyword>
<feature type="compositionally biased region" description="Polar residues" evidence="17">
    <location>
        <begin position="946"/>
        <end position="962"/>
    </location>
</feature>
<accession>A0A9V1F899</accession>
<evidence type="ECO:0000256" key="7">
    <source>
        <dbReference type="ARBA" id="ARBA00022729"/>
    </source>
</evidence>
<dbReference type="GO" id="GO:0030215">
    <property type="term" value="F:semaphorin receptor binding"/>
    <property type="evidence" value="ECO:0007669"/>
    <property type="project" value="InterPro"/>
</dbReference>
<evidence type="ECO:0000256" key="13">
    <source>
        <dbReference type="ARBA" id="ARBA00023180"/>
    </source>
</evidence>
<evidence type="ECO:0000313" key="21">
    <source>
        <dbReference type="Proteomes" id="UP001165780"/>
    </source>
</evidence>
<sequence>MRCFLLCAYMLLLMISQLRAVSFPEDDEPLNTVDYHYSRQYPVFRGRPSGNESQHRLDFQLMLKIRDTLYIAGRDQVYTVNLNEIPKTEVIPNKKLTWRSRQQDRENCAMKGKHKDECHNFIKVFVPRNDEMVFVCGTNAFNPMCRYYRLNTLEYDGEEISGLARCPFDARQTNVALFADGKLYSATVADFLASDAVIYRSMGDGSALRTIKYDSKWIKEPHFLHAIEYGNYVYFFFREIAVEHNNLGKAVYSRVARICKNDMGGSQRVLEKHWTSFLKARLNCSVPGDSFFYFDVLQSITDIIQINGIPTVVGVFTTQLNSIPGSAVCAFSMDDIEKVFKGRFKEQKTPDSVWTAVPEDKVPKPRPGCCAKHGLAEAYKTSIDFPDETLSFIKSHPLMDSAVPPIADEPWFTKTRIRYRLTAIAVDHSAGPHRNYTVIFVGSEAGVVLKVLAKTSPFSLNDSVLLEEIEAYNHAKCNAENEEDRKVISLQLDKDHHAVYVAFSSCVIRLPLSRCERYGSCKKSCIASRDPYCGWLSQGACGRVTPGMLAGGYEQDTEYGITAHLGDCHGVRWEVQSGESNQMVHMNVLITCVFAAFVLGAFIAGVAVYCYRDMFVRKNRKIHKDAESAQSCTDSSGSFAKLNGLFDSPVKEYQQNIDSPKLYSNLLTSRKELPPSGDTKSMVMDHRGQPPELAALPTPESTPVLHQKTLQAMKSHSDKAHGHGASRKETPQFFPSSPPPHSPLSHGHIPSAIVLPNATHDYNTSFSNSNAHKAEKKLQNMDHPLTKSSSKRDHRRSVDSRNTLNDLLKHLNDPNSNPKAIMGDIQMAHQTLMLDPVGPMSEVPPKVPNREASLYSPPSTLPRNSPTKRVDVPTTPGVPMTSLERQRGYHKNSSQRHSISAMPKNLNSPNGVLLSRQPSMNRGGYLPTSTGAKVDYIQGTPVSVHLQPSLSRQSSYTSNGTLPRTGLKRTPSLKPDVPPKPSFVPQTTSVRPLNKYTY</sequence>
<feature type="region of interest" description="Disordered" evidence="17">
    <location>
        <begin position="848"/>
        <end position="910"/>
    </location>
</feature>
<evidence type="ECO:0000256" key="17">
    <source>
        <dbReference type="SAM" id="MobiDB-lite"/>
    </source>
</evidence>
<dbReference type="GO" id="GO:0007411">
    <property type="term" value="P:axon guidance"/>
    <property type="evidence" value="ECO:0007669"/>
    <property type="project" value="TreeGrafter"/>
</dbReference>
<dbReference type="GO" id="GO:0045499">
    <property type="term" value="F:chemorepellent activity"/>
    <property type="evidence" value="ECO:0007669"/>
    <property type="project" value="TreeGrafter"/>
</dbReference>
<dbReference type="PANTHER" id="PTHR11036">
    <property type="entry name" value="SEMAPHORIN"/>
    <property type="match status" value="1"/>
</dbReference>
<dbReference type="Pfam" id="PF01437">
    <property type="entry name" value="PSI"/>
    <property type="match status" value="1"/>
</dbReference>
<keyword evidence="4" id="KW-1003">Cell membrane</keyword>
<dbReference type="Gene3D" id="3.30.1680.10">
    <property type="entry name" value="ligand-binding face of the semaphorins, domain 2"/>
    <property type="match status" value="1"/>
</dbReference>
<feature type="compositionally biased region" description="Polar residues" evidence="17">
    <location>
        <begin position="856"/>
        <end position="867"/>
    </location>
</feature>
<feature type="region of interest" description="Disordered" evidence="17">
    <location>
        <begin position="946"/>
        <end position="998"/>
    </location>
</feature>
<dbReference type="InterPro" id="IPR002165">
    <property type="entry name" value="Plexin_repeat"/>
</dbReference>
<feature type="region of interest" description="Disordered" evidence="17">
    <location>
        <begin position="669"/>
        <end position="750"/>
    </location>
</feature>
<evidence type="ECO:0000259" key="20">
    <source>
        <dbReference type="PROSITE" id="PS51004"/>
    </source>
</evidence>
<dbReference type="GO" id="GO:0030335">
    <property type="term" value="P:positive regulation of cell migration"/>
    <property type="evidence" value="ECO:0007669"/>
    <property type="project" value="TreeGrafter"/>
</dbReference>